<name>A0A9D4LGG4_DREPO</name>
<keyword evidence="2" id="KW-1185">Reference proteome</keyword>
<dbReference type="Proteomes" id="UP000828390">
    <property type="component" value="Unassembled WGS sequence"/>
</dbReference>
<protein>
    <submittedName>
        <fullName evidence="1">Uncharacterized protein</fullName>
    </submittedName>
</protein>
<evidence type="ECO:0000313" key="1">
    <source>
        <dbReference type="EMBL" id="KAH3856857.1"/>
    </source>
</evidence>
<comment type="caution">
    <text evidence="1">The sequence shown here is derived from an EMBL/GenBank/DDBJ whole genome shotgun (WGS) entry which is preliminary data.</text>
</comment>
<proteinExistence type="predicted"/>
<dbReference type="AlphaFoldDB" id="A0A9D4LGG4"/>
<accession>A0A9D4LGG4</accession>
<dbReference type="EMBL" id="JAIWYP010000003">
    <property type="protein sequence ID" value="KAH3856857.1"/>
    <property type="molecule type" value="Genomic_DNA"/>
</dbReference>
<reference evidence="1" key="1">
    <citation type="journal article" date="2019" name="bioRxiv">
        <title>The Genome of the Zebra Mussel, Dreissena polymorpha: A Resource for Invasive Species Research.</title>
        <authorList>
            <person name="McCartney M.A."/>
            <person name="Auch B."/>
            <person name="Kono T."/>
            <person name="Mallez S."/>
            <person name="Zhang Y."/>
            <person name="Obille A."/>
            <person name="Becker A."/>
            <person name="Abrahante J.E."/>
            <person name="Garbe J."/>
            <person name="Badalamenti J.P."/>
            <person name="Herman A."/>
            <person name="Mangelson H."/>
            <person name="Liachko I."/>
            <person name="Sullivan S."/>
            <person name="Sone E.D."/>
            <person name="Koren S."/>
            <person name="Silverstein K.A.T."/>
            <person name="Beckman K.B."/>
            <person name="Gohl D.M."/>
        </authorList>
    </citation>
    <scope>NUCLEOTIDE SEQUENCE</scope>
    <source>
        <strain evidence="1">Duluth1</strain>
        <tissue evidence="1">Whole animal</tissue>
    </source>
</reference>
<gene>
    <name evidence="1" type="ORF">DPMN_099452</name>
</gene>
<organism evidence="1 2">
    <name type="scientific">Dreissena polymorpha</name>
    <name type="common">Zebra mussel</name>
    <name type="synonym">Mytilus polymorpha</name>
    <dbReference type="NCBI Taxonomy" id="45954"/>
    <lineage>
        <taxon>Eukaryota</taxon>
        <taxon>Metazoa</taxon>
        <taxon>Spiralia</taxon>
        <taxon>Lophotrochozoa</taxon>
        <taxon>Mollusca</taxon>
        <taxon>Bivalvia</taxon>
        <taxon>Autobranchia</taxon>
        <taxon>Heteroconchia</taxon>
        <taxon>Euheterodonta</taxon>
        <taxon>Imparidentia</taxon>
        <taxon>Neoheterodontei</taxon>
        <taxon>Myida</taxon>
        <taxon>Dreissenoidea</taxon>
        <taxon>Dreissenidae</taxon>
        <taxon>Dreissena</taxon>
    </lineage>
</organism>
<evidence type="ECO:0000313" key="2">
    <source>
        <dbReference type="Proteomes" id="UP000828390"/>
    </source>
</evidence>
<sequence>MNMHKAHFCQYVAQNVLPNTGPTSSVVVRRDKEVSEGDQLVVGKHQLVVVPAVMVGTTEIGQRLLDCRLKKRKRAIKLSTLEPRFEHSKTPVF</sequence>
<reference evidence="1" key="2">
    <citation type="submission" date="2020-11" db="EMBL/GenBank/DDBJ databases">
        <authorList>
            <person name="McCartney M.A."/>
            <person name="Auch B."/>
            <person name="Kono T."/>
            <person name="Mallez S."/>
            <person name="Becker A."/>
            <person name="Gohl D.M."/>
            <person name="Silverstein K.A.T."/>
            <person name="Koren S."/>
            <person name="Bechman K.B."/>
            <person name="Herman A."/>
            <person name="Abrahante J.E."/>
            <person name="Garbe J."/>
        </authorList>
    </citation>
    <scope>NUCLEOTIDE SEQUENCE</scope>
    <source>
        <strain evidence="1">Duluth1</strain>
        <tissue evidence="1">Whole animal</tissue>
    </source>
</reference>